<sequence length="124" mass="14085">MSDSKEFWLYDLKVEVIATERPMVCDHQPGQYFLMHGENLIFGPDGKFPLYPLAALLPLLPAKQRATDEHDWMTTDACIACPDPHCGGQFRITRTDKRRFTHAQTSGLPDKRGTPYWATSTSDN</sequence>
<evidence type="ECO:0000313" key="3">
    <source>
        <dbReference type="Proteomes" id="UP000250079"/>
    </source>
</evidence>
<reference evidence="2 3" key="1">
    <citation type="submission" date="2016-12" db="EMBL/GenBank/DDBJ databases">
        <authorList>
            <person name="Song W.-J."/>
            <person name="Kurnit D.M."/>
        </authorList>
    </citation>
    <scope>NUCLEOTIDE SEQUENCE [LARGE SCALE GENOMIC DNA]</scope>
    <source>
        <strain evidence="2 3">IMCC3135</strain>
    </source>
</reference>
<proteinExistence type="predicted"/>
<keyword evidence="3" id="KW-1185">Reference proteome</keyword>
<protein>
    <recommendedName>
        <fullName evidence="4">TIGR04076 family protein</fullName>
    </recommendedName>
</protein>
<dbReference type="Proteomes" id="UP000250079">
    <property type="component" value="Chromosome"/>
</dbReference>
<name>A0A2Z2NL42_9GAMM</name>
<accession>A0A2Z2NL42</accession>
<evidence type="ECO:0000313" key="2">
    <source>
        <dbReference type="EMBL" id="ASJ70711.1"/>
    </source>
</evidence>
<organism evidence="2 3">
    <name type="scientific">Granulosicoccus antarcticus IMCC3135</name>
    <dbReference type="NCBI Taxonomy" id="1192854"/>
    <lineage>
        <taxon>Bacteria</taxon>
        <taxon>Pseudomonadati</taxon>
        <taxon>Pseudomonadota</taxon>
        <taxon>Gammaproteobacteria</taxon>
        <taxon>Chromatiales</taxon>
        <taxon>Granulosicoccaceae</taxon>
        <taxon>Granulosicoccus</taxon>
    </lineage>
</organism>
<feature type="region of interest" description="Disordered" evidence="1">
    <location>
        <begin position="101"/>
        <end position="124"/>
    </location>
</feature>
<evidence type="ECO:0008006" key="4">
    <source>
        <dbReference type="Google" id="ProtNLM"/>
    </source>
</evidence>
<dbReference type="EMBL" id="CP018632">
    <property type="protein sequence ID" value="ASJ70711.1"/>
    <property type="molecule type" value="Genomic_DNA"/>
</dbReference>
<evidence type="ECO:0000256" key="1">
    <source>
        <dbReference type="SAM" id="MobiDB-lite"/>
    </source>
</evidence>
<dbReference type="AlphaFoldDB" id="A0A2Z2NL42"/>
<dbReference type="InterPro" id="IPR023811">
    <property type="entry name" value="CHP04076"/>
</dbReference>
<dbReference type="RefSeq" id="WP_088916226.1">
    <property type="nucleotide sequence ID" value="NZ_CP018632.1"/>
</dbReference>
<dbReference type="KEGG" id="gai:IMCC3135_02990"/>
<gene>
    <name evidence="2" type="ORF">IMCC3135_02990</name>
</gene>
<dbReference type="OrthoDB" id="1178194at2"/>
<dbReference type="NCBIfam" id="TIGR04076">
    <property type="entry name" value="TIGR04076 family protein"/>
    <property type="match status" value="1"/>
</dbReference>